<dbReference type="PANTHER" id="PTHR33371">
    <property type="entry name" value="INTERMEMBRANE PHOSPHOLIPID TRANSPORT SYSTEM BINDING PROTEIN MLAD-RELATED"/>
    <property type="match status" value="1"/>
</dbReference>
<dbReference type="NCBIfam" id="TIGR00996">
    <property type="entry name" value="Mtu_fam_mce"/>
    <property type="match status" value="1"/>
</dbReference>
<dbReference type="GO" id="GO:0005576">
    <property type="term" value="C:extracellular region"/>
    <property type="evidence" value="ECO:0007669"/>
    <property type="project" value="TreeGrafter"/>
</dbReference>
<feature type="domain" description="Mammalian cell entry C-terminal" evidence="3">
    <location>
        <begin position="215"/>
        <end position="401"/>
    </location>
</feature>
<dbReference type="Proteomes" id="UP000318103">
    <property type="component" value="Unassembled WGS sequence"/>
</dbReference>
<dbReference type="STRING" id="164348.BFF78_10170"/>
<keyword evidence="5" id="KW-1185">Reference proteome</keyword>
<evidence type="ECO:0000313" key="5">
    <source>
        <dbReference type="Proteomes" id="UP000318103"/>
    </source>
</evidence>
<keyword evidence="1" id="KW-0472">Membrane</keyword>
<comment type="caution">
    <text evidence="4">The sequence shown here is derived from an EMBL/GenBank/DDBJ whole genome shotgun (WGS) entry which is preliminary data.</text>
</comment>
<dbReference type="PRINTS" id="PR01782">
    <property type="entry name" value="MCEVIRFACTOR"/>
</dbReference>
<feature type="domain" description="Mce/MlaD" evidence="2">
    <location>
        <begin position="137"/>
        <end position="211"/>
    </location>
</feature>
<keyword evidence="1" id="KW-0812">Transmembrane</keyword>
<sequence length="424" mass="46144">MSLRAVRKRRPEPLVKVRVLPPKLLRLPRFPRPLPKREARPEPLVKVRVLPPKLLRLPHLPGVPRLPRLSKRRPRPQPLVKVRVLPPKLPAIRLRRPRLKPFRERNPVVVGAVGLTVLALLTVAAFNADSLPLIGGGDTYSAAFSEAGGLKPGDEVRIAGVKVGKVDGVDLDGDHVKVTFKVKGRPGFGTDTGAAIRVKTILGAKYLALYPKGPGQLKPGSEIPLGRTVSAYDVVQAFSDLTTTSEKVDTDRLAKALDTISVTFQDSPAEVRASIKGLSRISRTVASRDKALRGLLDHANGVTKVLADHTKDFSALVKDGDALFKEIADRRAAIHKLLKASALLGIELSGLVDDNSKEIGPALKNLNTFVTMLERNQASLDRSVRLLAPYVRLFTNTLGNGRWFDSYVQNLVAAPVTPRTGGTR</sequence>
<dbReference type="InterPro" id="IPR005693">
    <property type="entry name" value="Mce"/>
</dbReference>
<dbReference type="InterPro" id="IPR003399">
    <property type="entry name" value="Mce/MlaD"/>
</dbReference>
<organism evidence="4 5">
    <name type="scientific">Streptomyces puniciscabiei</name>
    <dbReference type="NCBI Taxonomy" id="164348"/>
    <lineage>
        <taxon>Bacteria</taxon>
        <taxon>Bacillati</taxon>
        <taxon>Actinomycetota</taxon>
        <taxon>Actinomycetes</taxon>
        <taxon>Kitasatosporales</taxon>
        <taxon>Streptomycetaceae</taxon>
        <taxon>Streptomyces</taxon>
    </lineage>
</organism>
<evidence type="ECO:0000259" key="3">
    <source>
        <dbReference type="Pfam" id="PF11887"/>
    </source>
</evidence>
<evidence type="ECO:0000259" key="2">
    <source>
        <dbReference type="Pfam" id="PF02470"/>
    </source>
</evidence>
<dbReference type="AlphaFoldDB" id="A0A542U9E7"/>
<dbReference type="InterPro" id="IPR024516">
    <property type="entry name" value="Mce_C"/>
</dbReference>
<accession>A0A542U9E7</accession>
<gene>
    <name evidence="4" type="ORF">FB563_0593</name>
</gene>
<evidence type="ECO:0000313" key="4">
    <source>
        <dbReference type="EMBL" id="TQK95675.1"/>
    </source>
</evidence>
<feature type="transmembrane region" description="Helical" evidence="1">
    <location>
        <begin position="108"/>
        <end position="126"/>
    </location>
</feature>
<evidence type="ECO:0000256" key="1">
    <source>
        <dbReference type="SAM" id="Phobius"/>
    </source>
</evidence>
<dbReference type="Pfam" id="PF02470">
    <property type="entry name" value="MlaD"/>
    <property type="match status" value="1"/>
</dbReference>
<dbReference type="EMBL" id="VFNX01000001">
    <property type="protein sequence ID" value="TQK95675.1"/>
    <property type="molecule type" value="Genomic_DNA"/>
</dbReference>
<proteinExistence type="predicted"/>
<dbReference type="InterPro" id="IPR052336">
    <property type="entry name" value="MlaD_Phospholipid_Transporter"/>
</dbReference>
<name>A0A542U9E7_9ACTN</name>
<dbReference type="Pfam" id="PF11887">
    <property type="entry name" value="Mce4_CUP1"/>
    <property type="match status" value="1"/>
</dbReference>
<keyword evidence="1" id="KW-1133">Transmembrane helix</keyword>
<reference evidence="4 5" key="1">
    <citation type="submission" date="2019-06" db="EMBL/GenBank/DDBJ databases">
        <title>Sequencing the genomes of 1000 actinobacteria strains.</title>
        <authorList>
            <person name="Klenk H.-P."/>
        </authorList>
    </citation>
    <scope>NUCLEOTIDE SEQUENCE [LARGE SCALE GENOMIC DNA]</scope>
    <source>
        <strain evidence="4 5">DSM 41929</strain>
    </source>
</reference>
<dbReference type="PANTHER" id="PTHR33371:SF18">
    <property type="entry name" value="MCE-FAMILY PROTEIN MCE3C"/>
    <property type="match status" value="1"/>
</dbReference>
<protein>
    <submittedName>
        <fullName evidence="4">Phospholipid/cholesterol/gamma-HCH transport system substrate-binding protein</fullName>
    </submittedName>
</protein>